<comment type="caution">
    <text evidence="2">The sequence shown here is derived from an EMBL/GenBank/DDBJ whole genome shotgun (WGS) entry which is preliminary data.</text>
</comment>
<dbReference type="PANTHER" id="PTHR34808">
    <property type="entry name" value="EXPRESSED PROTEIN"/>
    <property type="match status" value="1"/>
</dbReference>
<proteinExistence type="predicted"/>
<evidence type="ECO:0000313" key="2">
    <source>
        <dbReference type="EMBL" id="GER45007.1"/>
    </source>
</evidence>
<gene>
    <name evidence="2" type="ORF">STAS_21920</name>
</gene>
<protein>
    <submittedName>
        <fullName evidence="2">DA1-related protein 5</fullName>
    </submittedName>
</protein>
<dbReference type="AlphaFoldDB" id="A0A5A7QKI5"/>
<sequence>MENFCCTIETEPRTLNQGQLNDAREMAAEILNSKEAGEQASRIIIEMQVVKSIKATVAEEVSGGNPPQKAAGLLGKREKIESDHVLVVTNCQCTSSALTMESTTSEDSRIKEPLSAPF</sequence>
<dbReference type="Proteomes" id="UP000325081">
    <property type="component" value="Unassembled WGS sequence"/>
</dbReference>
<keyword evidence="3" id="KW-1185">Reference proteome</keyword>
<reference evidence="3" key="1">
    <citation type="journal article" date="2019" name="Curr. Biol.">
        <title>Genome Sequence of Striga asiatica Provides Insight into the Evolution of Plant Parasitism.</title>
        <authorList>
            <person name="Yoshida S."/>
            <person name="Kim S."/>
            <person name="Wafula E.K."/>
            <person name="Tanskanen J."/>
            <person name="Kim Y.M."/>
            <person name="Honaas L."/>
            <person name="Yang Z."/>
            <person name="Spallek T."/>
            <person name="Conn C.E."/>
            <person name="Ichihashi Y."/>
            <person name="Cheong K."/>
            <person name="Cui S."/>
            <person name="Der J.P."/>
            <person name="Gundlach H."/>
            <person name="Jiao Y."/>
            <person name="Hori C."/>
            <person name="Ishida J.K."/>
            <person name="Kasahara H."/>
            <person name="Kiba T."/>
            <person name="Kim M.S."/>
            <person name="Koo N."/>
            <person name="Laohavisit A."/>
            <person name="Lee Y.H."/>
            <person name="Lumba S."/>
            <person name="McCourt P."/>
            <person name="Mortimer J.C."/>
            <person name="Mutuku J.M."/>
            <person name="Nomura T."/>
            <person name="Sasaki-Sekimoto Y."/>
            <person name="Seto Y."/>
            <person name="Wang Y."/>
            <person name="Wakatake T."/>
            <person name="Sakakibara H."/>
            <person name="Demura T."/>
            <person name="Yamaguchi S."/>
            <person name="Yoneyama K."/>
            <person name="Manabe R.I."/>
            <person name="Nelson D.C."/>
            <person name="Schulman A.H."/>
            <person name="Timko M.P."/>
            <person name="dePamphilis C.W."/>
            <person name="Choi D."/>
            <person name="Shirasu K."/>
        </authorList>
    </citation>
    <scope>NUCLEOTIDE SEQUENCE [LARGE SCALE GENOMIC DNA]</scope>
    <source>
        <strain evidence="3">cv. UVA1</strain>
    </source>
</reference>
<evidence type="ECO:0000313" key="3">
    <source>
        <dbReference type="Proteomes" id="UP000325081"/>
    </source>
</evidence>
<accession>A0A5A7QKI5</accession>
<dbReference type="OrthoDB" id="1719804at2759"/>
<organism evidence="2 3">
    <name type="scientific">Striga asiatica</name>
    <name type="common">Asiatic witchweed</name>
    <name type="synonym">Buchnera asiatica</name>
    <dbReference type="NCBI Taxonomy" id="4170"/>
    <lineage>
        <taxon>Eukaryota</taxon>
        <taxon>Viridiplantae</taxon>
        <taxon>Streptophyta</taxon>
        <taxon>Embryophyta</taxon>
        <taxon>Tracheophyta</taxon>
        <taxon>Spermatophyta</taxon>
        <taxon>Magnoliopsida</taxon>
        <taxon>eudicotyledons</taxon>
        <taxon>Gunneridae</taxon>
        <taxon>Pentapetalae</taxon>
        <taxon>asterids</taxon>
        <taxon>lamiids</taxon>
        <taxon>Lamiales</taxon>
        <taxon>Orobanchaceae</taxon>
        <taxon>Buchnereae</taxon>
        <taxon>Striga</taxon>
    </lineage>
</organism>
<evidence type="ECO:0000256" key="1">
    <source>
        <dbReference type="SAM" id="MobiDB-lite"/>
    </source>
</evidence>
<dbReference type="EMBL" id="BKCP01007181">
    <property type="protein sequence ID" value="GER45007.1"/>
    <property type="molecule type" value="Genomic_DNA"/>
</dbReference>
<dbReference type="PANTHER" id="PTHR34808:SF5">
    <property type="entry name" value="SMP DOMAIN-CONTAINING PROTEIN"/>
    <property type="match status" value="1"/>
</dbReference>
<name>A0A5A7QKI5_STRAF</name>
<feature type="region of interest" description="Disordered" evidence="1">
    <location>
        <begin position="98"/>
        <end position="118"/>
    </location>
</feature>